<evidence type="ECO:0000313" key="1">
    <source>
        <dbReference type="EMBL" id="CAK9869614.1"/>
    </source>
</evidence>
<sequence length="231" mass="24816">MPIFGVPLEVSNETRFENREDEGFLTWRRKVSGYPERCTVALLGKHTDRFVARQGDGGVLGAGWLDAASWGGSSVLPGTGRGLEGFDDLAFPILRFLVPEILYPGAARSGKGVAFAFAAESKRSVVRVGDERAVYREFYLVGFVLQEILPGLPPWGKSLDEEFGQQGLELGFWINNAKATLGGREDQGVPLDFCSGGGCFSAPNEVAHHTSDLATHFGVGILGCGQVPHGC</sequence>
<proteinExistence type="predicted"/>
<gene>
    <name evidence="1" type="ORF">CSSPJE1EN2_LOCUS12372</name>
</gene>
<protein>
    <submittedName>
        <fullName evidence="1">Uncharacterized protein</fullName>
    </submittedName>
</protein>
<keyword evidence="2" id="KW-1185">Reference proteome</keyword>
<name>A0ABP1B3F7_9BRYO</name>
<evidence type="ECO:0000313" key="2">
    <source>
        <dbReference type="Proteomes" id="UP001497522"/>
    </source>
</evidence>
<dbReference type="EMBL" id="OZ023720">
    <property type="protein sequence ID" value="CAK9869614.1"/>
    <property type="molecule type" value="Genomic_DNA"/>
</dbReference>
<dbReference type="Proteomes" id="UP001497522">
    <property type="component" value="Chromosome 19"/>
</dbReference>
<organism evidence="1 2">
    <name type="scientific">Sphagnum jensenii</name>
    <dbReference type="NCBI Taxonomy" id="128206"/>
    <lineage>
        <taxon>Eukaryota</taxon>
        <taxon>Viridiplantae</taxon>
        <taxon>Streptophyta</taxon>
        <taxon>Embryophyta</taxon>
        <taxon>Bryophyta</taxon>
        <taxon>Sphagnophytina</taxon>
        <taxon>Sphagnopsida</taxon>
        <taxon>Sphagnales</taxon>
        <taxon>Sphagnaceae</taxon>
        <taxon>Sphagnum</taxon>
    </lineage>
</organism>
<accession>A0ABP1B3F7</accession>
<reference evidence="1" key="1">
    <citation type="submission" date="2024-03" db="EMBL/GenBank/DDBJ databases">
        <authorList>
            <consortium name="ELIXIR-Norway"/>
            <consortium name="Elixir Norway"/>
        </authorList>
    </citation>
    <scope>NUCLEOTIDE SEQUENCE</scope>
</reference>